<gene>
    <name evidence="1" type="ORF">CEXT_450301</name>
</gene>
<dbReference type="Proteomes" id="UP001054945">
    <property type="component" value="Unassembled WGS sequence"/>
</dbReference>
<comment type="caution">
    <text evidence="1">The sequence shown here is derived from an EMBL/GenBank/DDBJ whole genome shotgun (WGS) entry which is preliminary data.</text>
</comment>
<sequence length="84" mass="9840">MHPFPDEPKNYQLLWRSCGFLVGMLLDSLRRIRPRDILSIDQSHEPSYSSEKNLLKPTQHNQKNFTASRNHETPSDIPTYANIF</sequence>
<evidence type="ECO:0000313" key="2">
    <source>
        <dbReference type="Proteomes" id="UP001054945"/>
    </source>
</evidence>
<protein>
    <submittedName>
        <fullName evidence="1">Uncharacterized protein</fullName>
    </submittedName>
</protein>
<evidence type="ECO:0000313" key="1">
    <source>
        <dbReference type="EMBL" id="GIY90976.1"/>
    </source>
</evidence>
<name>A0AAV4XAH8_CAEEX</name>
<dbReference type="EMBL" id="BPLR01017366">
    <property type="protein sequence ID" value="GIY90976.1"/>
    <property type="molecule type" value="Genomic_DNA"/>
</dbReference>
<accession>A0AAV4XAH8</accession>
<reference evidence="1 2" key="1">
    <citation type="submission" date="2021-06" db="EMBL/GenBank/DDBJ databases">
        <title>Caerostris extrusa draft genome.</title>
        <authorList>
            <person name="Kono N."/>
            <person name="Arakawa K."/>
        </authorList>
    </citation>
    <scope>NUCLEOTIDE SEQUENCE [LARGE SCALE GENOMIC DNA]</scope>
</reference>
<keyword evidence="2" id="KW-1185">Reference proteome</keyword>
<dbReference type="AlphaFoldDB" id="A0AAV4XAH8"/>
<organism evidence="1 2">
    <name type="scientific">Caerostris extrusa</name>
    <name type="common">Bark spider</name>
    <name type="synonym">Caerostris bankana</name>
    <dbReference type="NCBI Taxonomy" id="172846"/>
    <lineage>
        <taxon>Eukaryota</taxon>
        <taxon>Metazoa</taxon>
        <taxon>Ecdysozoa</taxon>
        <taxon>Arthropoda</taxon>
        <taxon>Chelicerata</taxon>
        <taxon>Arachnida</taxon>
        <taxon>Araneae</taxon>
        <taxon>Araneomorphae</taxon>
        <taxon>Entelegynae</taxon>
        <taxon>Araneoidea</taxon>
        <taxon>Araneidae</taxon>
        <taxon>Caerostris</taxon>
    </lineage>
</organism>
<proteinExistence type="predicted"/>